<evidence type="ECO:0000313" key="2">
    <source>
        <dbReference type="EMBL" id="OEH79976.1"/>
    </source>
</evidence>
<dbReference type="InParanoid" id="A0A1D3D928"/>
<accession>A0A1D3D928</accession>
<gene>
    <name evidence="2" type="ORF">cyc_00958</name>
</gene>
<sequence length="195" mass="21686">MLMPRRSLSSASCTRDRAPLENSDRRGPFFLGSSEPVVTFIFRWTGINSSWRVGGGSHSLGLARLHMSEKRYKEQLMGKKFTSLGRSSVVKHYRIQGRGGGLPRVRKATGLPANPIVLPMRRLRLSMKGLKTIKKYGVHRAAEKFKLNLRDKRLFAGYSHRGKVPSNFLQNMVPDGLTRAADITDGASSMTTAPS</sequence>
<name>A0A1D3D928_9EIME</name>
<evidence type="ECO:0000313" key="3">
    <source>
        <dbReference type="Proteomes" id="UP000095192"/>
    </source>
</evidence>
<keyword evidence="3" id="KW-1185">Reference proteome</keyword>
<keyword evidence="2" id="KW-0689">Ribosomal protein</keyword>
<keyword evidence="2" id="KW-0687">Ribonucleoprotein</keyword>
<dbReference type="GO" id="GO:0005840">
    <property type="term" value="C:ribosome"/>
    <property type="evidence" value="ECO:0007669"/>
    <property type="project" value="UniProtKB-KW"/>
</dbReference>
<dbReference type="EMBL" id="JROU02000216">
    <property type="protein sequence ID" value="OEH79976.1"/>
    <property type="molecule type" value="Genomic_DNA"/>
</dbReference>
<comment type="caution">
    <text evidence="2">The sequence shown here is derived from an EMBL/GenBank/DDBJ whole genome shotgun (WGS) entry which is preliminary data.</text>
</comment>
<reference evidence="2 3" key="1">
    <citation type="journal article" date="2016" name="BMC Genomics">
        <title>Comparative genomics reveals Cyclospora cayetanensis possesses coccidia-like metabolism and invasion components but unique surface antigens.</title>
        <authorList>
            <person name="Liu S."/>
            <person name="Wang L."/>
            <person name="Zheng H."/>
            <person name="Xu Z."/>
            <person name="Roellig D.M."/>
            <person name="Li N."/>
            <person name="Frace M.A."/>
            <person name="Tang K."/>
            <person name="Arrowood M.J."/>
            <person name="Moss D.M."/>
            <person name="Zhang L."/>
            <person name="Feng Y."/>
            <person name="Xiao L."/>
        </authorList>
    </citation>
    <scope>NUCLEOTIDE SEQUENCE [LARGE SCALE GENOMIC DNA]</scope>
    <source>
        <strain evidence="2 3">CHN_HEN01</strain>
    </source>
</reference>
<dbReference type="VEuPathDB" id="ToxoDB:cyc_00958"/>
<dbReference type="AlphaFoldDB" id="A0A1D3D928"/>
<evidence type="ECO:0000256" key="1">
    <source>
        <dbReference type="SAM" id="MobiDB-lite"/>
    </source>
</evidence>
<organism evidence="2 3">
    <name type="scientific">Cyclospora cayetanensis</name>
    <dbReference type="NCBI Taxonomy" id="88456"/>
    <lineage>
        <taxon>Eukaryota</taxon>
        <taxon>Sar</taxon>
        <taxon>Alveolata</taxon>
        <taxon>Apicomplexa</taxon>
        <taxon>Conoidasida</taxon>
        <taxon>Coccidia</taxon>
        <taxon>Eucoccidiorida</taxon>
        <taxon>Eimeriorina</taxon>
        <taxon>Eimeriidae</taxon>
        <taxon>Cyclospora</taxon>
    </lineage>
</organism>
<proteinExistence type="predicted"/>
<dbReference type="Proteomes" id="UP000095192">
    <property type="component" value="Unassembled WGS sequence"/>
</dbReference>
<protein>
    <submittedName>
        <fullName evidence="2">50s ribosomal protein</fullName>
    </submittedName>
</protein>
<feature type="region of interest" description="Disordered" evidence="1">
    <location>
        <begin position="1"/>
        <end position="20"/>
    </location>
</feature>